<evidence type="ECO:0000256" key="3">
    <source>
        <dbReference type="ARBA" id="ARBA00022723"/>
    </source>
</evidence>
<dbReference type="Pfam" id="PF04055">
    <property type="entry name" value="Radical_SAM"/>
    <property type="match status" value="1"/>
</dbReference>
<evidence type="ECO:0000313" key="7">
    <source>
        <dbReference type="EMBL" id="TQF17989.1"/>
    </source>
</evidence>
<dbReference type="InterPro" id="IPR050377">
    <property type="entry name" value="Radical_SAM_PqqE_MftC-like"/>
</dbReference>
<dbReference type="GO" id="GO:0046872">
    <property type="term" value="F:metal ion binding"/>
    <property type="evidence" value="ECO:0007669"/>
    <property type="project" value="UniProtKB-KW"/>
</dbReference>
<dbReference type="CDD" id="cd01335">
    <property type="entry name" value="Radical_SAM"/>
    <property type="match status" value="1"/>
</dbReference>
<reference evidence="7 8" key="1">
    <citation type="submission" date="2019-06" db="EMBL/GenBank/DDBJ databases">
        <authorList>
            <person name="Livingstone P."/>
            <person name="Whitworth D."/>
        </authorList>
    </citation>
    <scope>NUCLEOTIDE SEQUENCE [LARGE SCALE GENOMIC DNA]</scope>
    <source>
        <strain evidence="7 8">AM401</strain>
    </source>
</reference>
<dbReference type="SUPFAM" id="SSF102114">
    <property type="entry name" value="Radical SAM enzymes"/>
    <property type="match status" value="1"/>
</dbReference>
<evidence type="ECO:0000313" key="8">
    <source>
        <dbReference type="Proteomes" id="UP000315369"/>
    </source>
</evidence>
<evidence type="ECO:0000256" key="1">
    <source>
        <dbReference type="ARBA" id="ARBA00001966"/>
    </source>
</evidence>
<organism evidence="7 8">
    <name type="scientific">Myxococcus llanfairpwllgwyngyllgogerychwyrndrobwllllantysiliogogogochensis</name>
    <dbReference type="NCBI Taxonomy" id="2590453"/>
    <lineage>
        <taxon>Bacteria</taxon>
        <taxon>Pseudomonadati</taxon>
        <taxon>Myxococcota</taxon>
        <taxon>Myxococcia</taxon>
        <taxon>Myxococcales</taxon>
        <taxon>Cystobacterineae</taxon>
        <taxon>Myxococcaceae</taxon>
        <taxon>Myxococcus</taxon>
    </lineage>
</organism>
<dbReference type="InterPro" id="IPR013785">
    <property type="entry name" value="Aldolase_TIM"/>
</dbReference>
<dbReference type="AlphaFoldDB" id="A0A540X9X6"/>
<keyword evidence="2" id="KW-0949">S-adenosyl-L-methionine</keyword>
<sequence length="427" mass="46961">MDTAFVAFIPLSNWLRGFDRYRMRYSKASIAESTFPDAFYMLKEDEPWAPGLEKARRLVAKLGRAKDRVVALRARLPTSGAPAMRPNDTTGTGIGWRWPAPEVPLSGVAWVDDAGALRPTLHEEVTAQAFLLEDTGLAPWADCRPRSFSVLPVAKACQAKCAFCFSKASVSDLARQRSVSLEEQLHWADLARSRGAERAVITGGGEPTLLAPGQLRSLVRGLAERFPKTLLITNGARLDAEQLHALRDEGLTTLAVSRHGVTREDDARIMGLSVDSGALARAFGLRSRAICVLQRGGVDDAAQVHAYLERSAREGFHEVCFKELYVSSLSENAWAPSAVNRYCEANQVPLEVVLRAMDAWGFTKVTELPWGSPVFEGEVAGRVLRVAAYTEPSVGWERTHRLVRSWNLMSDGTCLASLEDPASELRR</sequence>
<comment type="cofactor">
    <cofactor evidence="1">
        <name>[4Fe-4S] cluster</name>
        <dbReference type="ChEBI" id="CHEBI:49883"/>
    </cofactor>
</comment>
<dbReference type="OrthoDB" id="5378099at2"/>
<dbReference type="RefSeq" id="WP_141640304.1">
    <property type="nucleotide sequence ID" value="NZ_VIFM01000001.1"/>
</dbReference>
<protein>
    <submittedName>
        <fullName evidence="7">Radical SAM protein</fullName>
    </submittedName>
</protein>
<gene>
    <name evidence="7" type="ORF">FJV41_00120</name>
</gene>
<evidence type="ECO:0000256" key="2">
    <source>
        <dbReference type="ARBA" id="ARBA00022691"/>
    </source>
</evidence>
<dbReference type="EMBL" id="VIFM01000001">
    <property type="protein sequence ID" value="TQF17989.1"/>
    <property type="molecule type" value="Genomic_DNA"/>
</dbReference>
<dbReference type="Gene3D" id="3.20.20.70">
    <property type="entry name" value="Aldolase class I"/>
    <property type="match status" value="1"/>
</dbReference>
<dbReference type="InterPro" id="IPR007197">
    <property type="entry name" value="rSAM"/>
</dbReference>
<evidence type="ECO:0000259" key="6">
    <source>
        <dbReference type="PROSITE" id="PS51918"/>
    </source>
</evidence>
<evidence type="ECO:0000256" key="4">
    <source>
        <dbReference type="ARBA" id="ARBA00023004"/>
    </source>
</evidence>
<keyword evidence="4" id="KW-0408">Iron</keyword>
<accession>A0A540X9X6</accession>
<dbReference type="PROSITE" id="PS51918">
    <property type="entry name" value="RADICAL_SAM"/>
    <property type="match status" value="1"/>
</dbReference>
<name>A0A540X9X6_9BACT</name>
<keyword evidence="3" id="KW-0479">Metal-binding</keyword>
<proteinExistence type="predicted"/>
<dbReference type="InterPro" id="IPR058240">
    <property type="entry name" value="rSAM_sf"/>
</dbReference>
<dbReference type="PANTHER" id="PTHR11228">
    <property type="entry name" value="RADICAL SAM DOMAIN PROTEIN"/>
    <property type="match status" value="1"/>
</dbReference>
<dbReference type="GO" id="GO:0003824">
    <property type="term" value="F:catalytic activity"/>
    <property type="evidence" value="ECO:0007669"/>
    <property type="project" value="InterPro"/>
</dbReference>
<evidence type="ECO:0000256" key="5">
    <source>
        <dbReference type="ARBA" id="ARBA00023014"/>
    </source>
</evidence>
<dbReference type="Proteomes" id="UP000315369">
    <property type="component" value="Unassembled WGS sequence"/>
</dbReference>
<dbReference type="PANTHER" id="PTHR11228:SF7">
    <property type="entry name" value="PQQA PEPTIDE CYCLASE"/>
    <property type="match status" value="1"/>
</dbReference>
<dbReference type="SFLD" id="SFLDS00029">
    <property type="entry name" value="Radical_SAM"/>
    <property type="match status" value="1"/>
</dbReference>
<keyword evidence="5" id="KW-0411">Iron-sulfur</keyword>
<dbReference type="GO" id="GO:0051536">
    <property type="term" value="F:iron-sulfur cluster binding"/>
    <property type="evidence" value="ECO:0007669"/>
    <property type="project" value="UniProtKB-KW"/>
</dbReference>
<comment type="caution">
    <text evidence="7">The sequence shown here is derived from an EMBL/GenBank/DDBJ whole genome shotgun (WGS) entry which is preliminary data.</text>
</comment>
<feature type="domain" description="Radical SAM core" evidence="6">
    <location>
        <begin position="143"/>
        <end position="372"/>
    </location>
</feature>
<dbReference type="SFLD" id="SFLDG01067">
    <property type="entry name" value="SPASM/twitch_domain_containing"/>
    <property type="match status" value="1"/>
</dbReference>
<keyword evidence="8" id="KW-1185">Reference proteome</keyword>